<accession>A0A8T0W455</accession>
<protein>
    <submittedName>
        <fullName evidence="1">Uncharacterized protein</fullName>
    </submittedName>
</protein>
<sequence length="107" mass="11709">MRDVRRRAAASLARVLGASDLSAPPLRRALPPGSAIIHPPLLGSRRPASRRGRGAVCPRPGFRFLLRSRIVMVAVAALFRQAPSSVGIRRNDVCGSTRRWPHEMADH</sequence>
<dbReference type="EMBL" id="CM029039">
    <property type="protein sequence ID" value="KAG2642165.1"/>
    <property type="molecule type" value="Genomic_DNA"/>
</dbReference>
<keyword evidence="2" id="KW-1185">Reference proteome</keyword>
<reference evidence="1" key="1">
    <citation type="submission" date="2020-05" db="EMBL/GenBank/DDBJ databases">
        <title>WGS assembly of Panicum virgatum.</title>
        <authorList>
            <person name="Lovell J.T."/>
            <person name="Jenkins J."/>
            <person name="Shu S."/>
            <person name="Juenger T.E."/>
            <person name="Schmutz J."/>
        </authorList>
    </citation>
    <scope>NUCLEOTIDE SEQUENCE</scope>
    <source>
        <strain evidence="1">AP13</strain>
    </source>
</reference>
<gene>
    <name evidence="1" type="ORF">PVAP13_2KG260058</name>
</gene>
<dbReference type="Proteomes" id="UP000823388">
    <property type="component" value="Chromosome 2K"/>
</dbReference>
<dbReference type="AlphaFoldDB" id="A0A8T0W455"/>
<name>A0A8T0W455_PANVG</name>
<organism evidence="1 2">
    <name type="scientific">Panicum virgatum</name>
    <name type="common">Blackwell switchgrass</name>
    <dbReference type="NCBI Taxonomy" id="38727"/>
    <lineage>
        <taxon>Eukaryota</taxon>
        <taxon>Viridiplantae</taxon>
        <taxon>Streptophyta</taxon>
        <taxon>Embryophyta</taxon>
        <taxon>Tracheophyta</taxon>
        <taxon>Spermatophyta</taxon>
        <taxon>Magnoliopsida</taxon>
        <taxon>Liliopsida</taxon>
        <taxon>Poales</taxon>
        <taxon>Poaceae</taxon>
        <taxon>PACMAD clade</taxon>
        <taxon>Panicoideae</taxon>
        <taxon>Panicodae</taxon>
        <taxon>Paniceae</taxon>
        <taxon>Panicinae</taxon>
        <taxon>Panicum</taxon>
        <taxon>Panicum sect. Hiantes</taxon>
    </lineage>
</organism>
<proteinExistence type="predicted"/>
<evidence type="ECO:0000313" key="1">
    <source>
        <dbReference type="EMBL" id="KAG2642165.1"/>
    </source>
</evidence>
<comment type="caution">
    <text evidence="1">The sequence shown here is derived from an EMBL/GenBank/DDBJ whole genome shotgun (WGS) entry which is preliminary data.</text>
</comment>
<evidence type="ECO:0000313" key="2">
    <source>
        <dbReference type="Proteomes" id="UP000823388"/>
    </source>
</evidence>